<dbReference type="EMBL" id="UINC01066263">
    <property type="protein sequence ID" value="SVB96782.1"/>
    <property type="molecule type" value="Genomic_DNA"/>
</dbReference>
<keyword evidence="2" id="KW-0456">Lyase</keyword>
<dbReference type="AlphaFoldDB" id="A0A382IBX5"/>
<dbReference type="InterPro" id="IPR014748">
    <property type="entry name" value="Enoyl-CoA_hydra_C"/>
</dbReference>
<dbReference type="CDD" id="cd06558">
    <property type="entry name" value="crotonase-like"/>
    <property type="match status" value="1"/>
</dbReference>
<dbReference type="Gene3D" id="1.10.12.10">
    <property type="entry name" value="Lyase 2-enoyl-coa Hydratase, Chain A, domain 2"/>
    <property type="match status" value="1"/>
</dbReference>
<dbReference type="InterPro" id="IPR018376">
    <property type="entry name" value="Enoyl-CoA_hyd/isom_CS"/>
</dbReference>
<dbReference type="GO" id="GO:0016829">
    <property type="term" value="F:lyase activity"/>
    <property type="evidence" value="ECO:0007669"/>
    <property type="project" value="UniProtKB-KW"/>
</dbReference>
<evidence type="ECO:0008006" key="4">
    <source>
        <dbReference type="Google" id="ProtNLM"/>
    </source>
</evidence>
<dbReference type="GO" id="GO:0006635">
    <property type="term" value="P:fatty acid beta-oxidation"/>
    <property type="evidence" value="ECO:0007669"/>
    <property type="project" value="TreeGrafter"/>
</dbReference>
<dbReference type="PANTHER" id="PTHR11941:SF54">
    <property type="entry name" value="ENOYL-COA HYDRATASE, MITOCHONDRIAL"/>
    <property type="match status" value="1"/>
</dbReference>
<evidence type="ECO:0000256" key="2">
    <source>
        <dbReference type="ARBA" id="ARBA00023239"/>
    </source>
</evidence>
<accession>A0A382IBX5</accession>
<reference evidence="3" key="1">
    <citation type="submission" date="2018-05" db="EMBL/GenBank/DDBJ databases">
        <authorList>
            <person name="Lanie J.A."/>
            <person name="Ng W.-L."/>
            <person name="Kazmierczak K.M."/>
            <person name="Andrzejewski T.M."/>
            <person name="Davidsen T.M."/>
            <person name="Wayne K.J."/>
            <person name="Tettelin H."/>
            <person name="Glass J.I."/>
            <person name="Rusch D."/>
            <person name="Podicherti R."/>
            <person name="Tsui H.-C.T."/>
            <person name="Winkler M.E."/>
        </authorList>
    </citation>
    <scope>NUCLEOTIDE SEQUENCE</scope>
</reference>
<dbReference type="InterPro" id="IPR001753">
    <property type="entry name" value="Enoyl-CoA_hydra/iso"/>
</dbReference>
<dbReference type="PANTHER" id="PTHR11941">
    <property type="entry name" value="ENOYL-COA HYDRATASE-RELATED"/>
    <property type="match status" value="1"/>
</dbReference>
<proteinExistence type="inferred from homology"/>
<name>A0A382IBX5_9ZZZZ</name>
<dbReference type="Gene3D" id="3.90.226.10">
    <property type="entry name" value="2-enoyl-CoA Hydratase, Chain A, domain 1"/>
    <property type="match status" value="1"/>
</dbReference>
<gene>
    <name evidence="3" type="ORF">METZ01_LOCUS249636</name>
</gene>
<evidence type="ECO:0000256" key="1">
    <source>
        <dbReference type="ARBA" id="ARBA00005254"/>
    </source>
</evidence>
<dbReference type="Pfam" id="PF00378">
    <property type="entry name" value="ECH_1"/>
    <property type="match status" value="1"/>
</dbReference>
<protein>
    <recommendedName>
        <fullName evidence="4">Enoyl-CoA hydratase</fullName>
    </recommendedName>
</protein>
<dbReference type="PROSITE" id="PS00166">
    <property type="entry name" value="ENOYL_COA_HYDRATASE"/>
    <property type="match status" value="1"/>
</dbReference>
<organism evidence="3">
    <name type="scientific">marine metagenome</name>
    <dbReference type="NCBI Taxonomy" id="408172"/>
    <lineage>
        <taxon>unclassified sequences</taxon>
        <taxon>metagenomes</taxon>
        <taxon>ecological metagenomes</taxon>
    </lineage>
</organism>
<sequence length="270" mass="30035">MTQETEAAEEGNKILSSVENGIGRLTFNNPQRRNAMSLEMWQTTSRTLEAFDKDPEVRVIILSGAGGKAFVSGADISKFESERSGVEQTHLYNEVTAETSRVLQGCSKPTIAMIRGFCMGGGLAISLCCDLRFCTSESVFGLPAAKLGVGYGFEGIRRLLEITSPAYAREICFTGRRFNAEEAKQMQLVNRILPDSEIETFVEENATMIAENAPLTIGSLKQIFIELAKNPKDRDPERCKPFIEQCFSSEDYIEGRKAFLEKRKAKFKGR</sequence>
<comment type="similarity">
    <text evidence="1">Belongs to the enoyl-CoA hydratase/isomerase family.</text>
</comment>
<evidence type="ECO:0000313" key="3">
    <source>
        <dbReference type="EMBL" id="SVB96782.1"/>
    </source>
</evidence>
<dbReference type="InterPro" id="IPR029045">
    <property type="entry name" value="ClpP/crotonase-like_dom_sf"/>
</dbReference>
<dbReference type="NCBIfam" id="NF004781">
    <property type="entry name" value="PRK06127.1"/>
    <property type="match status" value="1"/>
</dbReference>
<dbReference type="SUPFAM" id="SSF52096">
    <property type="entry name" value="ClpP/crotonase"/>
    <property type="match status" value="1"/>
</dbReference>